<evidence type="ECO:0000256" key="1">
    <source>
        <dbReference type="SAM" id="MobiDB-lite"/>
    </source>
</evidence>
<feature type="compositionally biased region" description="Basic and acidic residues" evidence="1">
    <location>
        <begin position="27"/>
        <end position="43"/>
    </location>
</feature>
<gene>
    <name evidence="2" type="ORF">GCM10011489_31400</name>
</gene>
<evidence type="ECO:0000313" key="3">
    <source>
        <dbReference type="Proteomes" id="UP000621454"/>
    </source>
</evidence>
<dbReference type="AlphaFoldDB" id="A0A916WYX2"/>
<evidence type="ECO:0000313" key="2">
    <source>
        <dbReference type="EMBL" id="GGB41523.1"/>
    </source>
</evidence>
<reference evidence="2" key="1">
    <citation type="journal article" date="2014" name="Int. J. Syst. Evol. Microbiol.">
        <title>Complete genome sequence of Corynebacterium casei LMG S-19264T (=DSM 44701T), isolated from a smear-ripened cheese.</title>
        <authorList>
            <consortium name="US DOE Joint Genome Institute (JGI-PGF)"/>
            <person name="Walter F."/>
            <person name="Albersmeier A."/>
            <person name="Kalinowski J."/>
            <person name="Ruckert C."/>
        </authorList>
    </citation>
    <scope>NUCLEOTIDE SEQUENCE</scope>
    <source>
        <strain evidence="2">CGMCC 1.12827</strain>
    </source>
</reference>
<name>A0A916WYX2_9ACTN</name>
<comment type="caution">
    <text evidence="2">The sequence shown here is derived from an EMBL/GenBank/DDBJ whole genome shotgun (WGS) entry which is preliminary data.</text>
</comment>
<evidence type="ECO:0008006" key="4">
    <source>
        <dbReference type="Google" id="ProtNLM"/>
    </source>
</evidence>
<sequence>MPDIDAAVVPSLAGNGAFKHVVTGVDGRSRSESGSAEGRDRPKAACPTEGAGAEAQAEAGNAGDGPRSGPLGSTQSYCWGQRDNPSDLEAGDESAAAYIEGDSAYRRRVRWAARAVLWKASTLKSVRMCGRYLHSDAMEMDAFRRRDSTFVGSGVPVKVRSLPSGRVAGYGNLVTCGSVWACPRCSAVIAAARSAEVGRAVRECHRQRGTVYFLTLTLRHRDSDRLVDLWEILSKGWRSTFGSVGWTGRSERERTREGRSWIEPAILGDRDRFGVAGYVRVLETTVSRPGAGGHGWHLHAHVLLFLAGDASDGIREDAGEVLGSLGFQGVCDREWLGCAAMAARIATRWTAGVMKAGGRKPGSVSVDLCKVRDEGAEFIGGYLAKSTLDHAAKIGAEVAAGTETKVAARQNLSPFEVLRAVTEGVDARSFGIRTPRRWQIVELEDQTICMVDLDTNEVTRISPPGLWALWTEWELASLGRRQIVWGRVRPGPLGDLWAQIVAARGQTATSDDEAIAATDLNGETLGEISRAGWYRMMVWRPSWLVEALEAAEGDDGASATARWMSDRGVEYRSN</sequence>
<organism evidence="2 3">
    <name type="scientific">Gordonia jinhuaensis</name>
    <dbReference type="NCBI Taxonomy" id="1517702"/>
    <lineage>
        <taxon>Bacteria</taxon>
        <taxon>Bacillati</taxon>
        <taxon>Actinomycetota</taxon>
        <taxon>Actinomycetes</taxon>
        <taxon>Mycobacteriales</taxon>
        <taxon>Gordoniaceae</taxon>
        <taxon>Gordonia</taxon>
    </lineage>
</organism>
<dbReference type="EMBL" id="BMGC01000028">
    <property type="protein sequence ID" value="GGB41523.1"/>
    <property type="molecule type" value="Genomic_DNA"/>
</dbReference>
<accession>A0A916WYX2</accession>
<protein>
    <recommendedName>
        <fullName evidence="4">Replication protein</fullName>
    </recommendedName>
</protein>
<proteinExistence type="predicted"/>
<feature type="compositionally biased region" description="Low complexity" evidence="1">
    <location>
        <begin position="49"/>
        <end position="65"/>
    </location>
</feature>
<feature type="region of interest" description="Disordered" evidence="1">
    <location>
        <begin position="24"/>
        <end position="90"/>
    </location>
</feature>
<dbReference type="Proteomes" id="UP000621454">
    <property type="component" value="Unassembled WGS sequence"/>
</dbReference>
<reference evidence="2" key="2">
    <citation type="submission" date="2020-09" db="EMBL/GenBank/DDBJ databases">
        <authorList>
            <person name="Sun Q."/>
            <person name="Zhou Y."/>
        </authorList>
    </citation>
    <scope>NUCLEOTIDE SEQUENCE</scope>
    <source>
        <strain evidence="2">CGMCC 1.12827</strain>
    </source>
</reference>
<keyword evidence="3" id="KW-1185">Reference proteome</keyword>